<proteinExistence type="predicted"/>
<protein>
    <recommendedName>
        <fullName evidence="1">Ground-like domain-containing protein</fullName>
    </recommendedName>
</protein>
<dbReference type="EMBL" id="UYWW01010300">
    <property type="protein sequence ID" value="VDM17627.1"/>
    <property type="molecule type" value="Genomic_DNA"/>
</dbReference>
<dbReference type="InParanoid" id="A0A3P7EMJ1"/>
<feature type="domain" description="Ground-like" evidence="1">
    <location>
        <begin position="91"/>
        <end position="162"/>
    </location>
</feature>
<dbReference type="FunCoup" id="A0A3P7EMJ1">
    <property type="interactions" value="92"/>
</dbReference>
<dbReference type="OMA" id="DPVCNNA"/>
<organism evidence="2 3">
    <name type="scientific">Wuchereria bancrofti</name>
    <dbReference type="NCBI Taxonomy" id="6293"/>
    <lineage>
        <taxon>Eukaryota</taxon>
        <taxon>Metazoa</taxon>
        <taxon>Ecdysozoa</taxon>
        <taxon>Nematoda</taxon>
        <taxon>Chromadorea</taxon>
        <taxon>Rhabditida</taxon>
        <taxon>Spirurina</taxon>
        <taxon>Spiruromorpha</taxon>
        <taxon>Filarioidea</taxon>
        <taxon>Onchocercidae</taxon>
        <taxon>Wuchereria</taxon>
    </lineage>
</organism>
<evidence type="ECO:0000259" key="1">
    <source>
        <dbReference type="Pfam" id="PF04155"/>
    </source>
</evidence>
<evidence type="ECO:0000313" key="2">
    <source>
        <dbReference type="EMBL" id="VDM17627.1"/>
    </source>
</evidence>
<dbReference type="OrthoDB" id="5819427at2759"/>
<sequence length="165" mass="18279">PPPPPPPPPPPQPSCPCPQLCLPCPPPLPPLPPLTLPCLPCPCLPCPCMPMPTGLNSCCNTCNRPCSFRSRRRRSLNARALARGMQNLNDDPVCNNAELRSIIKQNLVDDIWLTKEMIQKAVTEKYPSIRYNIICATGGLTYTAQTHDFCLIQQNNTSCYVFRPL</sequence>
<name>A0A3P7EMJ1_WUCBA</name>
<dbReference type="Proteomes" id="UP000270924">
    <property type="component" value="Unassembled WGS sequence"/>
</dbReference>
<dbReference type="InterPro" id="IPR007284">
    <property type="entry name" value="Ground-like_dom"/>
</dbReference>
<reference evidence="2 3" key="1">
    <citation type="submission" date="2018-11" db="EMBL/GenBank/DDBJ databases">
        <authorList>
            <consortium name="Pathogen Informatics"/>
        </authorList>
    </citation>
    <scope>NUCLEOTIDE SEQUENCE [LARGE SCALE GENOMIC DNA]</scope>
</reference>
<gene>
    <name evidence="2" type="ORF">WBA_LOCUS9806</name>
</gene>
<keyword evidence="3" id="KW-1185">Reference proteome</keyword>
<feature type="non-terminal residue" evidence="2">
    <location>
        <position position="1"/>
    </location>
</feature>
<evidence type="ECO:0000313" key="3">
    <source>
        <dbReference type="Proteomes" id="UP000270924"/>
    </source>
</evidence>
<accession>A0A3P7EMJ1</accession>
<dbReference type="AlphaFoldDB" id="A0A3P7EMJ1"/>
<dbReference type="Pfam" id="PF04155">
    <property type="entry name" value="Ground-like"/>
    <property type="match status" value="1"/>
</dbReference>